<reference evidence="2" key="1">
    <citation type="journal article" date="2021" name="Nat. Commun.">
        <title>Genetic determinants of endophytism in the Arabidopsis root mycobiome.</title>
        <authorList>
            <person name="Mesny F."/>
            <person name="Miyauchi S."/>
            <person name="Thiergart T."/>
            <person name="Pickel B."/>
            <person name="Atanasova L."/>
            <person name="Karlsson M."/>
            <person name="Huettel B."/>
            <person name="Barry K.W."/>
            <person name="Haridas S."/>
            <person name="Chen C."/>
            <person name="Bauer D."/>
            <person name="Andreopoulos W."/>
            <person name="Pangilinan J."/>
            <person name="LaButti K."/>
            <person name="Riley R."/>
            <person name="Lipzen A."/>
            <person name="Clum A."/>
            <person name="Drula E."/>
            <person name="Henrissat B."/>
            <person name="Kohler A."/>
            <person name="Grigoriev I.V."/>
            <person name="Martin F.M."/>
            <person name="Hacquard S."/>
        </authorList>
    </citation>
    <scope>NUCLEOTIDE SEQUENCE</scope>
    <source>
        <strain evidence="2">MPI-CAGE-CH-0235</strain>
    </source>
</reference>
<feature type="compositionally biased region" description="Polar residues" evidence="1">
    <location>
        <begin position="1"/>
        <end position="19"/>
    </location>
</feature>
<comment type="caution">
    <text evidence="2">The sequence shown here is derived from an EMBL/GenBank/DDBJ whole genome shotgun (WGS) entry which is preliminary data.</text>
</comment>
<dbReference type="Proteomes" id="UP000813444">
    <property type="component" value="Unassembled WGS sequence"/>
</dbReference>
<dbReference type="OrthoDB" id="5424209at2759"/>
<dbReference type="EMBL" id="JAGPNK010000017">
    <property type="protein sequence ID" value="KAH7305822.1"/>
    <property type="molecule type" value="Genomic_DNA"/>
</dbReference>
<name>A0A8K0SGG4_9HYPO</name>
<feature type="region of interest" description="Disordered" evidence="1">
    <location>
        <begin position="363"/>
        <end position="420"/>
    </location>
</feature>
<sequence>MNNLSGLLSLPESKTSRTQAPRRQRMREHSFDESSKGPFGISVTKYRAGAPGLLPLPLRRDGRVTSERFGNAKIEEIQEAAAEILAKRGIKEPMPARSWLFGQPVFGGGWSEDVEYLWYISVVESSFSHNGEEFKCLTLWIWAEWYEGCDEIWKQTVGDLKRMVDAKYPEMDMEVEMMSKRLTESEYLGPVLDQPDLEAAWPTIATRVIQIISDFSSSDDIAAVTLCRLGLIPDHLENPITVYIALHYTCPEERFPFLTDELNKFLTTLQTPITARIEHNQCVPLVFEPKPPSMSLKDIAYNTSMQEPWKVVDLGADIGYSGFVDGQGDKWNPQMGTLGCYVEVKPTDDGPWERLALTNYHVAPPPIPGSKARSDDKPQRPVLTPLVLPGTPPSVESYNDDGNVDSDEGKAQLRTPESHTPLRLADKKGMLRETAASFGAASEHPVRLEHIWGMSILEQQVNSGAFFTDEDDQESAGEVAELRACIEANVKANKAFFGNDKHRLGSIWAGSGMGWALVEVPKARQGINRIPSELSLFYQRISCKHPSNVPKDILEAVLQQPREESSIKKMKSGAPVFKAGAVTGSTEGVYHSFKTYLGIPQAISKSPFSITLESSTGDSHMPEARNLGLCVGE</sequence>
<proteinExistence type="predicted"/>
<accession>A0A8K0SGG4</accession>
<organism evidence="2 3">
    <name type="scientific">Stachybotrys elegans</name>
    <dbReference type="NCBI Taxonomy" id="80388"/>
    <lineage>
        <taxon>Eukaryota</taxon>
        <taxon>Fungi</taxon>
        <taxon>Dikarya</taxon>
        <taxon>Ascomycota</taxon>
        <taxon>Pezizomycotina</taxon>
        <taxon>Sordariomycetes</taxon>
        <taxon>Hypocreomycetidae</taxon>
        <taxon>Hypocreales</taxon>
        <taxon>Stachybotryaceae</taxon>
        <taxon>Stachybotrys</taxon>
    </lineage>
</organism>
<evidence type="ECO:0000313" key="3">
    <source>
        <dbReference type="Proteomes" id="UP000813444"/>
    </source>
</evidence>
<feature type="region of interest" description="Disordered" evidence="1">
    <location>
        <begin position="1"/>
        <end position="37"/>
    </location>
</feature>
<gene>
    <name evidence="2" type="ORF">B0I35DRAFT_443339</name>
</gene>
<keyword evidence="3" id="KW-1185">Reference proteome</keyword>
<evidence type="ECO:0000313" key="2">
    <source>
        <dbReference type="EMBL" id="KAH7305822.1"/>
    </source>
</evidence>
<evidence type="ECO:0000256" key="1">
    <source>
        <dbReference type="SAM" id="MobiDB-lite"/>
    </source>
</evidence>
<protein>
    <submittedName>
        <fullName evidence="2">Uncharacterized protein</fullName>
    </submittedName>
</protein>
<dbReference type="AlphaFoldDB" id="A0A8K0SGG4"/>